<keyword evidence="8" id="KW-1185">Reference proteome</keyword>
<dbReference type="InterPro" id="IPR011429">
    <property type="entry name" value="Cyt_c_Planctomycete-type"/>
</dbReference>
<evidence type="ECO:0000259" key="6">
    <source>
        <dbReference type="Pfam" id="PF07635"/>
    </source>
</evidence>
<evidence type="ECO:0000313" key="8">
    <source>
        <dbReference type="Proteomes" id="UP000315017"/>
    </source>
</evidence>
<dbReference type="EMBL" id="CP036274">
    <property type="protein sequence ID" value="QDU24984.1"/>
    <property type="molecule type" value="Genomic_DNA"/>
</dbReference>
<feature type="domain" description="DUF1585" evidence="2">
    <location>
        <begin position="1289"/>
        <end position="1360"/>
    </location>
</feature>
<dbReference type="Pfam" id="PF07631">
    <property type="entry name" value="PSD4"/>
    <property type="match status" value="1"/>
</dbReference>
<gene>
    <name evidence="7" type="ORF">ETAA8_00450</name>
</gene>
<dbReference type="Pfam" id="PF07624">
    <property type="entry name" value="PSD2"/>
    <property type="match status" value="1"/>
</dbReference>
<dbReference type="Pfam" id="PF07626">
    <property type="entry name" value="PSD3"/>
    <property type="match status" value="1"/>
</dbReference>
<dbReference type="InterPro" id="IPR013042">
    <property type="entry name" value="DUF1592"/>
</dbReference>
<dbReference type="KEGG" id="aagg:ETAA8_00450"/>
<evidence type="ECO:0000259" key="2">
    <source>
        <dbReference type="Pfam" id="PF07624"/>
    </source>
</evidence>
<evidence type="ECO:0008006" key="9">
    <source>
        <dbReference type="Google" id="ProtNLM"/>
    </source>
</evidence>
<feature type="signal peptide" evidence="1">
    <location>
        <begin position="1"/>
        <end position="24"/>
    </location>
</feature>
<dbReference type="Pfam" id="PF07635">
    <property type="entry name" value="PSCyt1"/>
    <property type="match status" value="1"/>
</dbReference>
<dbReference type="GO" id="GO:0009055">
    <property type="term" value="F:electron transfer activity"/>
    <property type="evidence" value="ECO:0007669"/>
    <property type="project" value="InterPro"/>
</dbReference>
<organism evidence="7 8">
    <name type="scientific">Anatilimnocola aggregata</name>
    <dbReference type="NCBI Taxonomy" id="2528021"/>
    <lineage>
        <taxon>Bacteria</taxon>
        <taxon>Pseudomonadati</taxon>
        <taxon>Planctomycetota</taxon>
        <taxon>Planctomycetia</taxon>
        <taxon>Pirellulales</taxon>
        <taxon>Pirellulaceae</taxon>
        <taxon>Anatilimnocola</taxon>
    </lineage>
</organism>
<evidence type="ECO:0000259" key="3">
    <source>
        <dbReference type="Pfam" id="PF07626"/>
    </source>
</evidence>
<dbReference type="GO" id="GO:0020037">
    <property type="term" value="F:heme binding"/>
    <property type="evidence" value="ECO:0007669"/>
    <property type="project" value="InterPro"/>
</dbReference>
<dbReference type="InterPro" id="IPR013039">
    <property type="entry name" value="DUF1588"/>
</dbReference>
<evidence type="ECO:0000259" key="5">
    <source>
        <dbReference type="Pfam" id="PF07631"/>
    </source>
</evidence>
<dbReference type="Pfam" id="PF07627">
    <property type="entry name" value="PSCyt3"/>
    <property type="match status" value="1"/>
</dbReference>
<proteinExistence type="predicted"/>
<feature type="domain" description="DUF1588" evidence="4">
    <location>
        <begin position="1185"/>
        <end position="1281"/>
    </location>
</feature>
<feature type="domain" description="DUF1587" evidence="3">
    <location>
        <begin position="124"/>
        <end position="189"/>
    </location>
</feature>
<dbReference type="RefSeq" id="WP_145083139.1">
    <property type="nucleotide sequence ID" value="NZ_CP036274.1"/>
</dbReference>
<feature type="domain" description="Cytochrome C Planctomycete-type" evidence="6">
    <location>
        <begin position="40"/>
        <end position="87"/>
    </location>
</feature>
<name>A0A517Y426_9BACT</name>
<protein>
    <recommendedName>
        <fullName evidence="9">DUF1592 domain-containing protein</fullName>
    </recommendedName>
</protein>
<reference evidence="7 8" key="1">
    <citation type="submission" date="2019-02" db="EMBL/GenBank/DDBJ databases">
        <title>Deep-cultivation of Planctomycetes and their phenomic and genomic characterization uncovers novel biology.</title>
        <authorList>
            <person name="Wiegand S."/>
            <person name="Jogler M."/>
            <person name="Boedeker C."/>
            <person name="Pinto D."/>
            <person name="Vollmers J."/>
            <person name="Rivas-Marin E."/>
            <person name="Kohn T."/>
            <person name="Peeters S.H."/>
            <person name="Heuer A."/>
            <person name="Rast P."/>
            <person name="Oberbeckmann S."/>
            <person name="Bunk B."/>
            <person name="Jeske O."/>
            <person name="Meyerdierks A."/>
            <person name="Storesund J.E."/>
            <person name="Kallscheuer N."/>
            <person name="Luecker S."/>
            <person name="Lage O.M."/>
            <person name="Pohl T."/>
            <person name="Merkel B.J."/>
            <person name="Hornburger P."/>
            <person name="Mueller R.-W."/>
            <person name="Bruemmer F."/>
            <person name="Labrenz M."/>
            <person name="Spormann A.M."/>
            <person name="Op den Camp H."/>
            <person name="Overmann J."/>
            <person name="Amann R."/>
            <person name="Jetten M.S.M."/>
            <person name="Mascher T."/>
            <person name="Medema M.H."/>
            <person name="Devos D.P."/>
            <person name="Kaster A.-K."/>
            <person name="Ovreas L."/>
            <person name="Rohde M."/>
            <person name="Galperin M.Y."/>
            <person name="Jogler C."/>
        </authorList>
    </citation>
    <scope>NUCLEOTIDE SEQUENCE [LARGE SCALE GENOMIC DNA]</scope>
    <source>
        <strain evidence="7 8">ETA_A8</strain>
    </source>
</reference>
<dbReference type="OrthoDB" id="175242at2"/>
<sequence length="1380" mass="150124" precursor="true">MKMFSAVCVIAVLAASSSSSNGFAADSFDQSIRPLLRDYCVTCHSTEKQEGELDLERFISLEQVKRHAEVWERVQEQMAMGEMPPKDAKQLSAEQRRLLAGWVRSTLNEIALANSGDPGPVVLRRLSNYEYTYSLRDLTGVPSLDPAREFPVDGAAGEGFTNVGSALVMSPALLSKYLEAAKDVASHMVLTPTGIRFSAGTSSRDATNETLARIRDFYARSSDTGEQSVEVGGTGKVSSKGGMLPLNKYLAAATQERVALANGSKKIADVARERGLSAKYLGLLWTMLQEQKQEQKPSLVLDSLRVKWREGNLAAADIEPWQKALWRFSNVGHLGKVGGPKSWLEPVTPLATQHELRMKLQPPPDGSDLTLYFSTSDAGDGDVTDVALWDNARLITPGRGELLLRDVRSVLLQMERHRAAVGESAVRCLAAAHEAESAEGKPDLAALAQKHNVDAKVLAGWLTHLGIGGAGGLKLEPLLVKKTQSVANYDFIKGWAGDNALSVMANSSDATARIPGEMKPHSIATHPSPKLASVIAWRSPVGGTLRISGSVQDGDTACGNGILYSLELRRGQTREVLATGESKGSSVISLGPLQGVSVMQGDVVALVIDPRNGEHACDHTPVNLTLSDGKLEWDLVKDVSPDILASNPHADRHGNSAVWHFLSQPASGAASPTAAVDSASLLLKWRKVKDTAERAQVAAQVQQLLQQDDAAAKASPADRALRQQLLSLDGPLLADAWRSVKAQAGDASASPYGLDPAVFGKHPRGGEVAATSLCVQAPSIIEVRLPASLLTGVELVATGRLHPASGSEASVQMQIHTTKLAAASGLRATSATLTKEAGAWNSSKPPMMFDAPILVAEGSDARRRFETAFDDFRALFPAALCYTKIVPVDEVVTLTLFHREDEPLRRLMLNDDQIAELDRLWDELHFVSEDALTLVDAYEQIWQFSTQDGPNAPNGDKRLEPLREPIMAAAAKFKEQKKAAIEPQKAAVLALAEKAWRRPLTESETTGLRKFEPRLMLVRILTSPAYLYRSETPATQTGPVNDWELATRLSYFLWSSVPDDELRGVAAAGRLRDPDVLAAQARRMLKDDRIRRLATEFGCQHLHVRDVATLDEKSERHFPAFKPLREAMQEEVTRFYIDLFQNDRSSLLLLDADYTFLNKPLADHYGIPFEGSDWQRVEGIKKYGRGGALGFSATLAKHSGASRTSAILRGMWVSEVLLGDKIPNPPKGVPTLPEEAPEGLSERQLIERHSSDVRCAGCHKRIDPFGFALEGFDAIGRTRAADTKSVTFDGTAVEGLAGLRDYLANQRRADFLRQFSRKLLGYSLGRSAQLSDQPLIDNLSKTEGGHVGKMIEQIVRSPQFREIRGRDSISSNPPSFSGKP</sequence>
<dbReference type="Proteomes" id="UP000315017">
    <property type="component" value="Chromosome"/>
</dbReference>
<dbReference type="InterPro" id="IPR011478">
    <property type="entry name" value="DUF1585"/>
</dbReference>
<evidence type="ECO:0000259" key="4">
    <source>
        <dbReference type="Pfam" id="PF07627"/>
    </source>
</evidence>
<dbReference type="InterPro" id="IPR036909">
    <property type="entry name" value="Cyt_c-like_dom_sf"/>
</dbReference>
<dbReference type="InterPro" id="IPR013036">
    <property type="entry name" value="DUF1587"/>
</dbReference>
<feature type="domain" description="DUF1592" evidence="5">
    <location>
        <begin position="1041"/>
        <end position="1167"/>
    </location>
</feature>
<dbReference type="SUPFAM" id="SSF46626">
    <property type="entry name" value="Cytochrome c"/>
    <property type="match status" value="1"/>
</dbReference>
<keyword evidence="1" id="KW-0732">Signal</keyword>
<accession>A0A517Y426</accession>
<evidence type="ECO:0000313" key="7">
    <source>
        <dbReference type="EMBL" id="QDU24984.1"/>
    </source>
</evidence>
<feature type="chain" id="PRO_5022075914" description="DUF1592 domain-containing protein" evidence="1">
    <location>
        <begin position="25"/>
        <end position="1380"/>
    </location>
</feature>
<evidence type="ECO:0000256" key="1">
    <source>
        <dbReference type="SAM" id="SignalP"/>
    </source>
</evidence>